<feature type="transmembrane region" description="Helical" evidence="6">
    <location>
        <begin position="160"/>
        <end position="179"/>
    </location>
</feature>
<dbReference type="AlphaFoldDB" id="A0A7Y0HMP7"/>
<dbReference type="InterPro" id="IPR050833">
    <property type="entry name" value="Poly_Biosynth_Transport"/>
</dbReference>
<protein>
    <submittedName>
        <fullName evidence="7">Polysaccharide biosynthesis protein</fullName>
    </submittedName>
</protein>
<dbReference type="PANTHER" id="PTHR30250">
    <property type="entry name" value="PST FAMILY PREDICTED COLANIC ACID TRANSPORTER"/>
    <property type="match status" value="1"/>
</dbReference>
<dbReference type="PANTHER" id="PTHR30250:SF21">
    <property type="entry name" value="LIPID II FLIPPASE MURJ"/>
    <property type="match status" value="1"/>
</dbReference>
<evidence type="ECO:0000256" key="4">
    <source>
        <dbReference type="ARBA" id="ARBA00022989"/>
    </source>
</evidence>
<dbReference type="CDD" id="cd13124">
    <property type="entry name" value="MATE_SpoVB_like"/>
    <property type="match status" value="1"/>
</dbReference>
<feature type="transmembrane region" description="Helical" evidence="6">
    <location>
        <begin position="87"/>
        <end position="107"/>
    </location>
</feature>
<comment type="subcellular location">
    <subcellularLocation>
        <location evidence="1">Cell membrane</location>
        <topology evidence="1">Multi-pass membrane protein</topology>
    </subcellularLocation>
</comment>
<reference evidence="7 8" key="1">
    <citation type="submission" date="2020-06" db="EMBL/GenBank/DDBJ databases">
        <title>Complete Genome Sequence of Clostridium muelleri sp. nov. P21T, an Acid-Alcohol Producing Acetogen Isolated from Old Hay.</title>
        <authorList>
            <person name="Duncan K.E."/>
            <person name="Tanner R.S."/>
        </authorList>
    </citation>
    <scope>NUCLEOTIDE SEQUENCE [LARGE SCALE GENOMIC DNA]</scope>
    <source>
        <strain evidence="7 8">P21</strain>
    </source>
</reference>
<comment type="caution">
    <text evidence="7">The sequence shown here is derived from an EMBL/GenBank/DDBJ whole genome shotgun (WGS) entry which is preliminary data.</text>
</comment>
<name>A0A7Y0HMP7_9CLOT</name>
<feature type="transmembrane region" description="Helical" evidence="6">
    <location>
        <begin position="385"/>
        <end position="406"/>
    </location>
</feature>
<keyword evidence="3 6" id="KW-0812">Transmembrane</keyword>
<evidence type="ECO:0000256" key="6">
    <source>
        <dbReference type="SAM" id="Phobius"/>
    </source>
</evidence>
<evidence type="ECO:0000256" key="2">
    <source>
        <dbReference type="ARBA" id="ARBA00022475"/>
    </source>
</evidence>
<sequence>MKEQSTTKGFAILSAAGMMVKVLSLLYIPFLIMIIDNEGYGIYGATYQVYAFMFVITNSGIPVAISKLISELTAVGNYKDAVKSFKIARFILLILGILMSLIMFIFAKPLAELVKYNKAYLSLLTLSPAILFTSVASAYRGYFQGRANMTPTAVSQVIEQVMNTIFSLAFAAYFVKFGLEAGCAGATIGTSVGALISAVFLMYYYERNKKFKVPKGYFNEEIRRFTTKQLIRKIIKYGVPITICVGMTYAGNLVDVYNTKARLMAGGITDVNASILAGFLFKYQSLLNVPIAIISSLSAAILPAISGAIAVKNKKLARDKINYSFRLCFLIAVPCAVGLASLSDPIYNMLKFRGGAFIMAYGSIVLVLMAIMQIQTTILQGIGKLFTSTFYSVIGIVFKIVSNYFLIAIPKINILGAVAGSIIGFAIPIILNHRIIKKSLNLKLSLLVHSVKPIIASILMGVLAFGTHYALNFLFSFIHKGYFSNMIATVIAIGVAVVIYGFGLVLLGGIRREDLNLLPSKLTRLIPKFILDKVK</sequence>
<keyword evidence="4 6" id="KW-1133">Transmembrane helix</keyword>
<dbReference type="GO" id="GO:0005886">
    <property type="term" value="C:plasma membrane"/>
    <property type="evidence" value="ECO:0007669"/>
    <property type="project" value="UniProtKB-SubCell"/>
</dbReference>
<evidence type="ECO:0000313" key="8">
    <source>
        <dbReference type="Proteomes" id="UP000537131"/>
    </source>
</evidence>
<feature type="transmembrane region" description="Helical" evidence="6">
    <location>
        <begin position="354"/>
        <end position="373"/>
    </location>
</feature>
<dbReference type="EMBL" id="JABBNI010000018">
    <property type="protein sequence ID" value="NMM63164.1"/>
    <property type="molecule type" value="Genomic_DNA"/>
</dbReference>
<dbReference type="InterPro" id="IPR024923">
    <property type="entry name" value="PG_synth_SpoVB"/>
</dbReference>
<dbReference type="Pfam" id="PF01943">
    <property type="entry name" value="Polysacc_synt"/>
    <property type="match status" value="1"/>
</dbReference>
<organism evidence="7 8">
    <name type="scientific">Clostridium muellerianum</name>
    <dbReference type="NCBI Taxonomy" id="2716538"/>
    <lineage>
        <taxon>Bacteria</taxon>
        <taxon>Bacillati</taxon>
        <taxon>Bacillota</taxon>
        <taxon>Clostridia</taxon>
        <taxon>Eubacteriales</taxon>
        <taxon>Clostridiaceae</taxon>
        <taxon>Clostridium</taxon>
    </lineage>
</organism>
<feature type="transmembrane region" description="Helical" evidence="6">
    <location>
        <begin position="234"/>
        <end position="254"/>
    </location>
</feature>
<feature type="transmembrane region" description="Helical" evidence="6">
    <location>
        <begin position="185"/>
        <end position="205"/>
    </location>
</feature>
<keyword evidence="5 6" id="KW-0472">Membrane</keyword>
<dbReference type="PIRSF" id="PIRSF038958">
    <property type="entry name" value="PG_synth_SpoVB"/>
    <property type="match status" value="1"/>
</dbReference>
<feature type="transmembrane region" description="Helical" evidence="6">
    <location>
        <begin position="483"/>
        <end position="507"/>
    </location>
</feature>
<feature type="transmembrane region" description="Helical" evidence="6">
    <location>
        <begin position="323"/>
        <end position="342"/>
    </location>
</feature>
<feature type="transmembrane region" description="Helical" evidence="6">
    <location>
        <begin position="412"/>
        <end position="431"/>
    </location>
</feature>
<proteinExistence type="predicted"/>
<dbReference type="InterPro" id="IPR002797">
    <property type="entry name" value="Polysacc_synth"/>
</dbReference>
<evidence type="ECO:0000256" key="5">
    <source>
        <dbReference type="ARBA" id="ARBA00023136"/>
    </source>
</evidence>
<evidence type="ECO:0000256" key="3">
    <source>
        <dbReference type="ARBA" id="ARBA00022692"/>
    </source>
</evidence>
<feature type="transmembrane region" description="Helical" evidence="6">
    <location>
        <begin position="119"/>
        <end position="139"/>
    </location>
</feature>
<feature type="transmembrane region" description="Helical" evidence="6">
    <location>
        <begin position="451"/>
        <end position="471"/>
    </location>
</feature>
<evidence type="ECO:0000256" key="1">
    <source>
        <dbReference type="ARBA" id="ARBA00004651"/>
    </source>
</evidence>
<evidence type="ECO:0000313" key="7">
    <source>
        <dbReference type="EMBL" id="NMM63164.1"/>
    </source>
</evidence>
<accession>A0A7Y0HMP7</accession>
<dbReference type="Proteomes" id="UP000537131">
    <property type="component" value="Unassembled WGS sequence"/>
</dbReference>
<keyword evidence="2" id="KW-1003">Cell membrane</keyword>
<feature type="transmembrane region" description="Helical" evidence="6">
    <location>
        <begin position="47"/>
        <end position="66"/>
    </location>
</feature>
<feature type="transmembrane region" description="Helical" evidence="6">
    <location>
        <begin position="12"/>
        <end position="35"/>
    </location>
</feature>
<feature type="transmembrane region" description="Helical" evidence="6">
    <location>
        <begin position="289"/>
        <end position="311"/>
    </location>
</feature>
<gene>
    <name evidence="7" type="ORF">HBE96_10735</name>
</gene>
<keyword evidence="8" id="KW-1185">Reference proteome</keyword>
<dbReference type="RefSeq" id="WP_169297764.1">
    <property type="nucleotide sequence ID" value="NZ_JABBNI010000018.1"/>
</dbReference>